<feature type="transmembrane region" description="Helical" evidence="1">
    <location>
        <begin position="30"/>
        <end position="53"/>
    </location>
</feature>
<dbReference type="AlphaFoldDB" id="A0A3V2CKJ3"/>
<dbReference type="EMBL" id="AAJDPE010000014">
    <property type="protein sequence ID" value="ECK8234695.1"/>
    <property type="molecule type" value="Genomic_DNA"/>
</dbReference>
<sequence length="124" mass="14029">MKWLKSYWLPLSVLALLVMVDVIFPASHALFPLALIMWFEFAVFSLVCFTGLYSCTLTGNDRLKVRFLLGRVLRVMDAITLTRYLRLAVAFVMLLAGWKLTGLVYVSTVAIGLAIKDELKALRE</sequence>
<comment type="caution">
    <text evidence="2">The sequence shown here is derived from an EMBL/GenBank/DDBJ whole genome shotgun (WGS) entry which is preliminary data.</text>
</comment>
<dbReference type="NCBIfam" id="NF038378">
    <property type="entry name" value="DNZ54_00345_fm"/>
    <property type="match status" value="1"/>
</dbReference>
<proteinExistence type="predicted"/>
<dbReference type="InterPro" id="IPR047759">
    <property type="entry name" value="LysA-like"/>
</dbReference>
<gene>
    <name evidence="2" type="ORF">FR247_16315</name>
</gene>
<feature type="transmembrane region" description="Helical" evidence="1">
    <location>
        <begin position="7"/>
        <end position="24"/>
    </location>
</feature>
<protein>
    <submittedName>
        <fullName evidence="2">Uncharacterized protein</fullName>
    </submittedName>
</protein>
<accession>A0A3V2CKJ3</accession>
<name>A0A3V2CKJ3_SALET</name>
<organism evidence="2">
    <name type="scientific">Salmonella enterica I</name>
    <dbReference type="NCBI Taxonomy" id="59201"/>
    <lineage>
        <taxon>Bacteria</taxon>
        <taxon>Pseudomonadati</taxon>
        <taxon>Pseudomonadota</taxon>
        <taxon>Gammaproteobacteria</taxon>
        <taxon>Enterobacterales</taxon>
        <taxon>Enterobacteriaceae</taxon>
        <taxon>Salmonella</taxon>
    </lineage>
</organism>
<evidence type="ECO:0000313" key="2">
    <source>
        <dbReference type="EMBL" id="ECK8234695.1"/>
    </source>
</evidence>
<keyword evidence="1" id="KW-0472">Membrane</keyword>
<keyword evidence="1" id="KW-0812">Transmembrane</keyword>
<feature type="transmembrane region" description="Helical" evidence="1">
    <location>
        <begin position="91"/>
        <end position="115"/>
    </location>
</feature>
<keyword evidence="1" id="KW-1133">Transmembrane helix</keyword>
<evidence type="ECO:0000256" key="1">
    <source>
        <dbReference type="SAM" id="Phobius"/>
    </source>
</evidence>
<reference evidence="2" key="1">
    <citation type="submission" date="2019-08" db="EMBL/GenBank/DDBJ databases">
        <authorList>
            <person name="Ashton P.M."/>
            <person name="Dallman T."/>
            <person name="Nair S."/>
            <person name="De Pinna E."/>
            <person name="Peters T."/>
            <person name="Grant K."/>
        </authorList>
    </citation>
    <scope>NUCLEOTIDE SEQUENCE</scope>
    <source>
        <strain evidence="2">780447</strain>
    </source>
</reference>